<evidence type="ECO:0000256" key="1">
    <source>
        <dbReference type="SAM" id="Coils"/>
    </source>
</evidence>
<proteinExistence type="predicted"/>
<accession>A0ABP8UQZ4</accession>
<gene>
    <name evidence="4" type="ORF">GCM10023196_083580</name>
</gene>
<keyword evidence="1" id="KW-0175">Coiled coil</keyword>
<dbReference type="EMBL" id="BAABHK010000016">
    <property type="protein sequence ID" value="GAA4635933.1"/>
    <property type="molecule type" value="Genomic_DNA"/>
</dbReference>
<sequence length="563" mass="63007">MLRELTGDLPAFKAARFTDGLNVAVAHRTPNAGTSRNPVGKTSFVRLLDFLLCSDVRTGHPLRRTDLAHAEFGLTLDLSGGPATIVRTGDDLGAVRLDEEVMRLAKARSLLGTGLFGISGGGNEPSFRSVIAYYVRDVTVGGFVSPTETYRKQRAIDTQPALAYLFGLDVDLVAKVREVSETDRSLRELRKAAKESILGMTLGRGNDLDAQIRTLQIQREALASDIAEFRAADRYAEHRARVDELSRRIRGINDHLVVVERNVNDIEKAISEDDDGGPGHDFVRDVFDQVNVVLPDLVTRRFEEVRAFHHSIVANRRRYLQAERARLSRETARERRELSDLDEERAELMRLLKADGAFETYGELQRQISVIDGRLSELIERRAIVDRWENTSRHLRLRSAELTLQISADLHDRRDHIVDIAQLYAGYAYRLYGDSRPAALTIEARKSGYKFVPTIGGDTTHDVQAMALFCFDLCMAVTAKRVGHGPDFLVHDSHLFDHVDSRLVARALGLAADTCREEGLQYVTALDSDRLDAALRESPGLNPHVCAEMTDEREDGGLFGFRY</sequence>
<reference evidence="5" key="1">
    <citation type="journal article" date="2019" name="Int. J. Syst. Evol. Microbiol.">
        <title>The Global Catalogue of Microorganisms (GCM) 10K type strain sequencing project: providing services to taxonomists for standard genome sequencing and annotation.</title>
        <authorList>
            <consortium name="The Broad Institute Genomics Platform"/>
            <consortium name="The Broad Institute Genome Sequencing Center for Infectious Disease"/>
            <person name="Wu L."/>
            <person name="Ma J."/>
        </authorList>
    </citation>
    <scope>NUCLEOTIDE SEQUENCE [LARGE SCALE GENOMIC DNA]</scope>
    <source>
        <strain evidence="5">JCM 17939</strain>
    </source>
</reference>
<dbReference type="InterPro" id="IPR018760">
    <property type="entry name" value="DUF2326"/>
</dbReference>
<feature type="domain" description="DUF2326" evidence="2">
    <location>
        <begin position="430"/>
        <end position="562"/>
    </location>
</feature>
<feature type="domain" description="ABC-three component systems C-terminal" evidence="3">
    <location>
        <begin position="261"/>
        <end position="365"/>
    </location>
</feature>
<evidence type="ECO:0008006" key="6">
    <source>
        <dbReference type="Google" id="ProtNLM"/>
    </source>
</evidence>
<dbReference type="InterPro" id="IPR046919">
    <property type="entry name" value="ABC-3C_CTD10"/>
</dbReference>
<keyword evidence="5" id="KW-1185">Reference proteome</keyword>
<evidence type="ECO:0000259" key="3">
    <source>
        <dbReference type="Pfam" id="PF20275"/>
    </source>
</evidence>
<organism evidence="4 5">
    <name type="scientific">Actinoallomurus vinaceus</name>
    <dbReference type="NCBI Taxonomy" id="1080074"/>
    <lineage>
        <taxon>Bacteria</taxon>
        <taxon>Bacillati</taxon>
        <taxon>Actinomycetota</taxon>
        <taxon>Actinomycetes</taxon>
        <taxon>Streptosporangiales</taxon>
        <taxon>Thermomonosporaceae</taxon>
        <taxon>Actinoallomurus</taxon>
    </lineage>
</organism>
<protein>
    <recommendedName>
        <fullName evidence="6">DUF2326 domain-containing protein</fullName>
    </recommendedName>
</protein>
<feature type="coiled-coil region" evidence="1">
    <location>
        <begin position="324"/>
        <end position="351"/>
    </location>
</feature>
<evidence type="ECO:0000313" key="4">
    <source>
        <dbReference type="EMBL" id="GAA4635933.1"/>
    </source>
</evidence>
<dbReference type="Pfam" id="PF10088">
    <property type="entry name" value="DUF2326"/>
    <property type="match status" value="1"/>
</dbReference>
<dbReference type="Proteomes" id="UP001501442">
    <property type="component" value="Unassembled WGS sequence"/>
</dbReference>
<name>A0ABP8UQZ4_9ACTN</name>
<comment type="caution">
    <text evidence="4">The sequence shown here is derived from an EMBL/GenBank/DDBJ whole genome shotgun (WGS) entry which is preliminary data.</text>
</comment>
<evidence type="ECO:0000259" key="2">
    <source>
        <dbReference type="Pfam" id="PF10088"/>
    </source>
</evidence>
<dbReference type="Pfam" id="PF20275">
    <property type="entry name" value="CTD10"/>
    <property type="match status" value="1"/>
</dbReference>
<evidence type="ECO:0000313" key="5">
    <source>
        <dbReference type="Proteomes" id="UP001501442"/>
    </source>
</evidence>
<dbReference type="RefSeq" id="WP_345438912.1">
    <property type="nucleotide sequence ID" value="NZ_BAABHK010000016.1"/>
</dbReference>